<name>A0A238VWP9_9ACTN</name>
<evidence type="ECO:0000313" key="2">
    <source>
        <dbReference type="Proteomes" id="UP000198403"/>
    </source>
</evidence>
<dbReference type="EMBL" id="FZNO01000005">
    <property type="protein sequence ID" value="SNR38554.1"/>
    <property type="molecule type" value="Genomic_DNA"/>
</dbReference>
<dbReference type="AlphaFoldDB" id="A0A238VWP9"/>
<gene>
    <name evidence="1" type="ORF">SAMN06272737_10598</name>
</gene>
<dbReference type="Proteomes" id="UP000198403">
    <property type="component" value="Unassembled WGS sequence"/>
</dbReference>
<organism evidence="1 2">
    <name type="scientific">Blastococcus mobilis</name>
    <dbReference type="NCBI Taxonomy" id="1938746"/>
    <lineage>
        <taxon>Bacteria</taxon>
        <taxon>Bacillati</taxon>
        <taxon>Actinomycetota</taxon>
        <taxon>Actinomycetes</taxon>
        <taxon>Geodermatophilales</taxon>
        <taxon>Geodermatophilaceae</taxon>
        <taxon>Blastococcus</taxon>
    </lineage>
</organism>
<dbReference type="RefSeq" id="WP_089335698.1">
    <property type="nucleotide sequence ID" value="NZ_FZNO01000005.1"/>
</dbReference>
<keyword evidence="2" id="KW-1185">Reference proteome</keyword>
<dbReference type="OrthoDB" id="1780383at2"/>
<protein>
    <recommendedName>
        <fullName evidence="3">Phage portal protein, SPP1 Gp6-like</fullName>
    </recommendedName>
</protein>
<proteinExistence type="predicted"/>
<evidence type="ECO:0000313" key="1">
    <source>
        <dbReference type="EMBL" id="SNR38554.1"/>
    </source>
</evidence>
<accession>A0A238VWP9</accession>
<evidence type="ECO:0008006" key="3">
    <source>
        <dbReference type="Google" id="ProtNLM"/>
    </source>
</evidence>
<sequence length="445" mass="48331">MDYTRILTTAISTLRARGVKVEPRFAYYDGRHDCTLGSKAWNESYRKVVAGVKDNQCRLIVDTRADAVVPSGVEAATDNPFEQALAQWATDLFEREADDLDEFATTAEKSGTQTVMLVDYDEAGEVALYAVDPRAVYAQVSKSGKLRALFHVYRDEGDQFTSATLYLPEKAINFGTTSAQLLPAPEAFHVREEIPNPLGEIAAVVVDLNGSVLDDAIPLNDMLNKSLQTQAVVGESYALPFRVYLGIETYDPTQGVVGPALPSMNPATGGRDVSLPTVADAEGDKRQVIQFDSPEPEKYLAEQDSLRTAIARLAHIPTHLVQLGGAPISGDALEIASMPFVGWQAAAIRTTYRRAFREAARLAVRRHLYKLTGRPMDAPALDVKFAPIATSTTSSRVQQMRDAVDAGMSLADALVEFLGWDREAADLAEARTAEASARAFDAGTV</sequence>
<reference evidence="1 2" key="1">
    <citation type="submission" date="2017-06" db="EMBL/GenBank/DDBJ databases">
        <authorList>
            <person name="Kim H.J."/>
            <person name="Triplett B.A."/>
        </authorList>
    </citation>
    <scope>NUCLEOTIDE SEQUENCE [LARGE SCALE GENOMIC DNA]</scope>
    <source>
        <strain evidence="1 2">DSM 44272</strain>
    </source>
</reference>